<organism evidence="7 8">
    <name type="scientific">Brassica napus</name>
    <name type="common">Rape</name>
    <dbReference type="NCBI Taxonomy" id="3708"/>
    <lineage>
        <taxon>Eukaryota</taxon>
        <taxon>Viridiplantae</taxon>
        <taxon>Streptophyta</taxon>
        <taxon>Embryophyta</taxon>
        <taxon>Tracheophyta</taxon>
        <taxon>Spermatophyta</taxon>
        <taxon>Magnoliopsida</taxon>
        <taxon>eudicotyledons</taxon>
        <taxon>Gunneridae</taxon>
        <taxon>Pentapetalae</taxon>
        <taxon>rosids</taxon>
        <taxon>malvids</taxon>
        <taxon>Brassicales</taxon>
        <taxon>Brassicaceae</taxon>
        <taxon>Brassiceae</taxon>
        <taxon>Brassica</taxon>
    </lineage>
</organism>
<dbReference type="Pfam" id="PF01789">
    <property type="entry name" value="PsbP"/>
    <property type="match status" value="1"/>
</dbReference>
<feature type="transmembrane region" description="Helical" evidence="5">
    <location>
        <begin position="51"/>
        <end position="72"/>
    </location>
</feature>
<dbReference type="InterPro" id="IPR016123">
    <property type="entry name" value="Mog1/PsbP_a/b/a-sand"/>
</dbReference>
<evidence type="ECO:0000256" key="4">
    <source>
        <dbReference type="ARBA" id="ARBA00023136"/>
    </source>
</evidence>
<evidence type="ECO:0000313" key="7">
    <source>
        <dbReference type="EMBL" id="KAH0914847.1"/>
    </source>
</evidence>
<evidence type="ECO:0000256" key="5">
    <source>
        <dbReference type="SAM" id="Phobius"/>
    </source>
</evidence>
<reference evidence="7 8" key="1">
    <citation type="submission" date="2021-05" db="EMBL/GenBank/DDBJ databases">
        <title>Genome Assembly of Synthetic Allotetraploid Brassica napus Reveals Homoeologous Exchanges between Subgenomes.</title>
        <authorList>
            <person name="Davis J.T."/>
        </authorList>
    </citation>
    <scope>NUCLEOTIDE SEQUENCE [LARGE SCALE GENOMIC DNA]</scope>
    <source>
        <strain evidence="8">cv. Da-Ae</strain>
        <tissue evidence="7">Seedling</tissue>
    </source>
</reference>
<feature type="transmembrane region" description="Helical" evidence="5">
    <location>
        <begin position="196"/>
        <end position="213"/>
    </location>
</feature>
<feature type="transmembrane region" description="Helical" evidence="5">
    <location>
        <begin position="109"/>
        <end position="129"/>
    </location>
</feature>
<evidence type="ECO:0000256" key="2">
    <source>
        <dbReference type="ARBA" id="ARBA00022692"/>
    </source>
</evidence>
<dbReference type="PANTHER" id="PTHR31407:SF15">
    <property type="entry name" value="PSBP DOMAIN-CONTAINING PROTEIN 1, CHLOROPLASTIC"/>
    <property type="match status" value="1"/>
</dbReference>
<dbReference type="Proteomes" id="UP000824890">
    <property type="component" value="Unassembled WGS sequence"/>
</dbReference>
<dbReference type="InterPro" id="IPR006214">
    <property type="entry name" value="Bax_inhibitor_1-related"/>
</dbReference>
<feature type="domain" description="PsbP C-terminal" evidence="6">
    <location>
        <begin position="354"/>
        <end position="529"/>
    </location>
</feature>
<comment type="caution">
    <text evidence="7">The sequence shown here is derived from an EMBL/GenBank/DDBJ whole genome shotgun (WGS) entry which is preliminary data.</text>
</comment>
<keyword evidence="2 5" id="KW-0812">Transmembrane</keyword>
<dbReference type="InterPro" id="IPR002683">
    <property type="entry name" value="PsbP_C"/>
</dbReference>
<proteinExistence type="predicted"/>
<dbReference type="NCBIfam" id="NF040946">
    <property type="entry name" value="PSII_PsbP"/>
    <property type="match status" value="1"/>
</dbReference>
<dbReference type="SUPFAM" id="SSF55724">
    <property type="entry name" value="Mog1p/PsbP-like"/>
    <property type="match status" value="1"/>
</dbReference>
<evidence type="ECO:0000256" key="3">
    <source>
        <dbReference type="ARBA" id="ARBA00022989"/>
    </source>
</evidence>
<sequence>MEKPYGYASVSMSGVDRSAGKDIDLEMGEATLYPGLSYGENQLRWGFIRKVYGILSAQLLLTTLISAVVVLNPPVNDLLTGSPGLLLFLCIIPFVLIWPLHVYHQKHPVNLILLALFTISLSFTVGVSCAMTEGRIVLEALILTLSVVGSLTAYTFWAAKKGKDFSFLGPILFTSLIILVVTSFMQMFFPLGPTSVAIYGGVSALVFCGYIVYDTDNLIKRFTYDEYILASVALYLDILNLFLTILRILRQDVARITHSFSSAPNMETLFSPRSLSPPLTIPTPSPLSLLRPISSQSAKLTKPESPVPQNLSTNAKQACAVGRRRLMMGGLLMSGLIVSEANLPTSAFALTPVFREYIDTFDGYSFKYPQNWIQVRGAGADIFFRDPIVLDENLSVEFSSPSSSKYKSLEDLGSPEEAGKKVLRQYLTEFMSTRLGVKRESNILTTSSRVADDGKLYYQVEVNIKSYANNNELAVMPQDRVARLEWDRRYLAVLGVENNRLYSLRLQTPEKVFQEEEKDLRRVMDSFRVEKI</sequence>
<keyword evidence="8" id="KW-1185">Reference proteome</keyword>
<feature type="transmembrane region" description="Helical" evidence="5">
    <location>
        <begin position="165"/>
        <end position="184"/>
    </location>
</feature>
<feature type="transmembrane region" description="Helical" evidence="5">
    <location>
        <begin position="228"/>
        <end position="249"/>
    </location>
</feature>
<evidence type="ECO:0000259" key="6">
    <source>
        <dbReference type="Pfam" id="PF01789"/>
    </source>
</evidence>
<feature type="transmembrane region" description="Helical" evidence="5">
    <location>
        <begin position="84"/>
        <end position="103"/>
    </location>
</feature>
<gene>
    <name evidence="7" type="ORF">HID58_029293</name>
</gene>
<comment type="subcellular location">
    <subcellularLocation>
        <location evidence="1">Membrane</location>
        <topology evidence="1">Multi-pass membrane protein</topology>
    </subcellularLocation>
</comment>
<evidence type="ECO:0000256" key="1">
    <source>
        <dbReference type="ARBA" id="ARBA00004141"/>
    </source>
</evidence>
<dbReference type="PANTHER" id="PTHR31407">
    <property type="match status" value="1"/>
</dbReference>
<keyword evidence="4 5" id="KW-0472">Membrane</keyword>
<name>A0ABQ8CCQ2_BRANA</name>
<dbReference type="EMBL" id="JAGKQM010000008">
    <property type="protein sequence ID" value="KAH0914847.1"/>
    <property type="molecule type" value="Genomic_DNA"/>
</dbReference>
<dbReference type="CDD" id="cd10429">
    <property type="entry name" value="GAAP_like"/>
    <property type="match status" value="1"/>
</dbReference>
<keyword evidence="3 5" id="KW-1133">Transmembrane helix</keyword>
<accession>A0ABQ8CCQ2</accession>
<evidence type="ECO:0000313" key="8">
    <source>
        <dbReference type="Proteomes" id="UP000824890"/>
    </source>
</evidence>
<protein>
    <recommendedName>
        <fullName evidence="6">PsbP C-terminal domain-containing protein</fullName>
    </recommendedName>
</protein>
<dbReference type="Pfam" id="PF01027">
    <property type="entry name" value="Bax1-I"/>
    <property type="match status" value="1"/>
</dbReference>
<dbReference type="Gene3D" id="3.40.1000.10">
    <property type="entry name" value="Mog1/PsbP, alpha/beta/alpha sandwich"/>
    <property type="match status" value="1"/>
</dbReference>
<feature type="transmembrane region" description="Helical" evidence="5">
    <location>
        <begin position="136"/>
        <end position="159"/>
    </location>
</feature>